<accession>A0A9P0ISZ9</accession>
<dbReference type="PANTHER" id="PTHR10334">
    <property type="entry name" value="CYSTEINE-RICH SECRETORY PROTEIN-RELATED"/>
    <property type="match status" value="1"/>
</dbReference>
<feature type="domain" description="SCP" evidence="3">
    <location>
        <begin position="354"/>
        <end position="485"/>
    </location>
</feature>
<feature type="compositionally biased region" description="Polar residues" evidence="1">
    <location>
        <begin position="182"/>
        <end position="220"/>
    </location>
</feature>
<evidence type="ECO:0000256" key="2">
    <source>
        <dbReference type="SAM" id="SignalP"/>
    </source>
</evidence>
<proteinExistence type="predicted"/>
<evidence type="ECO:0000313" key="5">
    <source>
        <dbReference type="Proteomes" id="UP001154329"/>
    </source>
</evidence>
<keyword evidence="2" id="KW-0732">Signal</keyword>
<dbReference type="InterPro" id="IPR001283">
    <property type="entry name" value="CRISP-related"/>
</dbReference>
<feature type="compositionally biased region" description="Basic and acidic residues" evidence="1">
    <location>
        <begin position="172"/>
        <end position="181"/>
    </location>
</feature>
<dbReference type="InterPro" id="IPR034113">
    <property type="entry name" value="SCP_GAPR1-like"/>
</dbReference>
<dbReference type="GO" id="GO:0005576">
    <property type="term" value="C:extracellular region"/>
    <property type="evidence" value="ECO:0007669"/>
    <property type="project" value="UniProtKB-SubCell"/>
</dbReference>
<feature type="compositionally biased region" description="Polar residues" evidence="1">
    <location>
        <begin position="29"/>
        <end position="50"/>
    </location>
</feature>
<organism evidence="4 5">
    <name type="scientific">Aphis gossypii</name>
    <name type="common">Cotton aphid</name>
    <dbReference type="NCBI Taxonomy" id="80765"/>
    <lineage>
        <taxon>Eukaryota</taxon>
        <taxon>Metazoa</taxon>
        <taxon>Ecdysozoa</taxon>
        <taxon>Arthropoda</taxon>
        <taxon>Hexapoda</taxon>
        <taxon>Insecta</taxon>
        <taxon>Pterygota</taxon>
        <taxon>Neoptera</taxon>
        <taxon>Paraneoptera</taxon>
        <taxon>Hemiptera</taxon>
        <taxon>Sternorrhyncha</taxon>
        <taxon>Aphidomorpha</taxon>
        <taxon>Aphidoidea</taxon>
        <taxon>Aphididae</taxon>
        <taxon>Aphidini</taxon>
        <taxon>Aphis</taxon>
        <taxon>Aphis</taxon>
    </lineage>
</organism>
<keyword evidence="5" id="KW-1185">Reference proteome</keyword>
<feature type="region of interest" description="Disordered" evidence="1">
    <location>
        <begin position="29"/>
        <end position="233"/>
    </location>
</feature>
<dbReference type="PROSITE" id="PS51257">
    <property type="entry name" value="PROKAR_LIPOPROTEIN"/>
    <property type="match status" value="1"/>
</dbReference>
<dbReference type="CDD" id="cd05382">
    <property type="entry name" value="CAP_GAPR1-like"/>
    <property type="match status" value="1"/>
</dbReference>
<evidence type="ECO:0000256" key="1">
    <source>
        <dbReference type="SAM" id="MobiDB-lite"/>
    </source>
</evidence>
<feature type="signal peptide" evidence="2">
    <location>
        <begin position="1"/>
        <end position="22"/>
    </location>
</feature>
<name>A0A9P0ISZ9_APHGO</name>
<dbReference type="PRINTS" id="PR00837">
    <property type="entry name" value="V5TPXLIKE"/>
</dbReference>
<protein>
    <recommendedName>
        <fullName evidence="3">SCP domain-containing protein</fullName>
    </recommendedName>
</protein>
<dbReference type="Gene3D" id="3.40.33.10">
    <property type="entry name" value="CAP"/>
    <property type="match status" value="1"/>
</dbReference>
<dbReference type="Pfam" id="PF00188">
    <property type="entry name" value="CAP"/>
    <property type="match status" value="1"/>
</dbReference>
<evidence type="ECO:0000259" key="3">
    <source>
        <dbReference type="SMART" id="SM00198"/>
    </source>
</evidence>
<sequence>MIKPIYCNLLLIFSCLVYEAYGSHPYNDSLSSSTTINDAEESTATLESATQPPPPRHRRKSFSSTDGVRYGRFHRSVQDNRFTNNINPYNDSLSSSTTVNDSEENTTTLESAAQSPSPRHRRKSFSSTDGLRYGRFRRSVHDNKFPRRMNRRMTTPPPRPLKKSFSSTDALGYDRNRKSVQDNRSTNNINPYNDSLSSSTTVNDAEENTTTLESAAQSPSPRHRRKSFSSTNGLRYGRLHRSVHDNKFPRRMNRRMTLTPPCLLRNNLRKSMRNTKQPMFRLSSFNRFGHSFNEDSDTQETESPKNMRLGSTGYLPISPSFGSSNGIPDMDSEKIKPNYPYSEPIGVSKDEANEIRNDVLQKSNFYRNKFDLEPFTLDDQLNNCAQNWANYMAKQQLFDHRPENVYGENLYGNLNLKDLGKTAVDSWYNEMSLFNIGNEENVDTFHMTQLLWKESTKLGVGVSRNPGNGMYYVVANYDPRGNLLDNFKENLPEITEEDIEEAKEADKRLKAKMAKPVVMSKSSGSSIPFRSG</sequence>
<evidence type="ECO:0000313" key="4">
    <source>
        <dbReference type="EMBL" id="CAH1711630.1"/>
    </source>
</evidence>
<dbReference type="AlphaFoldDB" id="A0A9P0ISZ9"/>
<dbReference type="InterPro" id="IPR035940">
    <property type="entry name" value="CAP_sf"/>
</dbReference>
<reference evidence="4" key="1">
    <citation type="submission" date="2022-02" db="EMBL/GenBank/DDBJ databases">
        <authorList>
            <person name="King R."/>
        </authorList>
    </citation>
    <scope>NUCLEOTIDE SEQUENCE</scope>
</reference>
<dbReference type="EMBL" id="OU899034">
    <property type="protein sequence ID" value="CAH1711630.1"/>
    <property type="molecule type" value="Genomic_DNA"/>
</dbReference>
<feature type="chain" id="PRO_5040150759" description="SCP domain-containing protein" evidence="2">
    <location>
        <begin position="23"/>
        <end position="532"/>
    </location>
</feature>
<gene>
    <name evidence="4" type="ORF">APHIGO_LOCUS1669</name>
</gene>
<dbReference type="InterPro" id="IPR014044">
    <property type="entry name" value="CAP_dom"/>
</dbReference>
<dbReference type="Proteomes" id="UP001154329">
    <property type="component" value="Chromosome 1"/>
</dbReference>
<dbReference type="SMART" id="SM00198">
    <property type="entry name" value="SCP"/>
    <property type="match status" value="1"/>
</dbReference>
<reference evidence="4" key="2">
    <citation type="submission" date="2022-10" db="EMBL/GenBank/DDBJ databases">
        <authorList>
            <consortium name="ENA_rothamsted_submissions"/>
            <consortium name="culmorum"/>
            <person name="King R."/>
        </authorList>
    </citation>
    <scope>NUCLEOTIDE SEQUENCE</scope>
</reference>
<feature type="compositionally biased region" description="Polar residues" evidence="1">
    <location>
        <begin position="79"/>
        <end position="117"/>
    </location>
</feature>
<dbReference type="SUPFAM" id="SSF55797">
    <property type="entry name" value="PR-1-like"/>
    <property type="match status" value="1"/>
</dbReference>